<sequence length="62" mass="6937">AFGLFTRKKANDKYTPYIAIASPLICYVLDWTVSTYTGYRFGYELLMLNGALTFVGLSVKSS</sequence>
<dbReference type="AlphaFoldDB" id="A0A5J4PBX0"/>
<keyword evidence="1" id="KW-0472">Membrane</keyword>
<protein>
    <submittedName>
        <fullName evidence="2">Uncharacterized protein</fullName>
    </submittedName>
</protein>
<keyword evidence="1" id="KW-0812">Transmembrane</keyword>
<gene>
    <name evidence="2" type="ORF">EZS27_042220</name>
</gene>
<feature type="non-terminal residue" evidence="2">
    <location>
        <position position="1"/>
    </location>
</feature>
<organism evidence="2">
    <name type="scientific">termite gut metagenome</name>
    <dbReference type="NCBI Taxonomy" id="433724"/>
    <lineage>
        <taxon>unclassified sequences</taxon>
        <taxon>metagenomes</taxon>
        <taxon>organismal metagenomes</taxon>
    </lineage>
</organism>
<evidence type="ECO:0000313" key="2">
    <source>
        <dbReference type="EMBL" id="KAA6306124.1"/>
    </source>
</evidence>
<reference evidence="2" key="1">
    <citation type="submission" date="2019-03" db="EMBL/GenBank/DDBJ databases">
        <title>Single cell metagenomics reveals metabolic interactions within the superorganism composed of flagellate Streblomastix strix and complex community of Bacteroidetes bacteria on its surface.</title>
        <authorList>
            <person name="Treitli S.C."/>
            <person name="Kolisko M."/>
            <person name="Husnik F."/>
            <person name="Keeling P."/>
            <person name="Hampl V."/>
        </authorList>
    </citation>
    <scope>NUCLEOTIDE SEQUENCE</scope>
    <source>
        <strain evidence="2">STM</strain>
    </source>
</reference>
<evidence type="ECO:0000256" key="1">
    <source>
        <dbReference type="SAM" id="Phobius"/>
    </source>
</evidence>
<name>A0A5J4PBX0_9ZZZZ</name>
<proteinExistence type="predicted"/>
<accession>A0A5J4PBX0</accession>
<dbReference type="EMBL" id="SNRY01010154">
    <property type="protein sequence ID" value="KAA6306124.1"/>
    <property type="molecule type" value="Genomic_DNA"/>
</dbReference>
<keyword evidence="1" id="KW-1133">Transmembrane helix</keyword>
<comment type="caution">
    <text evidence="2">The sequence shown here is derived from an EMBL/GenBank/DDBJ whole genome shotgun (WGS) entry which is preliminary data.</text>
</comment>
<feature type="transmembrane region" description="Helical" evidence="1">
    <location>
        <begin position="14"/>
        <end position="33"/>
    </location>
</feature>